<dbReference type="InterPro" id="IPR012001">
    <property type="entry name" value="Thiamin_PyroP_enz_TPP-bd_dom"/>
</dbReference>
<evidence type="ECO:0000256" key="2">
    <source>
        <dbReference type="ARBA" id="ARBA00007812"/>
    </source>
</evidence>
<dbReference type="Pfam" id="PF00205">
    <property type="entry name" value="TPP_enzyme_M"/>
    <property type="match status" value="1"/>
</dbReference>
<dbReference type="InterPro" id="IPR011766">
    <property type="entry name" value="TPP_enzyme_TPP-bd"/>
</dbReference>
<evidence type="ECO:0000313" key="9">
    <source>
        <dbReference type="Proteomes" id="UP000776252"/>
    </source>
</evidence>
<dbReference type="RefSeq" id="WP_216150812.1">
    <property type="nucleotide sequence ID" value="NZ_JAHLDV010000048.1"/>
</dbReference>
<organism evidence="8 9">
    <name type="scientific">Clostridium frigoris</name>
    <dbReference type="NCBI Taxonomy" id="205327"/>
    <lineage>
        <taxon>Bacteria</taxon>
        <taxon>Bacillati</taxon>
        <taxon>Bacillota</taxon>
        <taxon>Clostridia</taxon>
        <taxon>Eubacteriales</taxon>
        <taxon>Clostridiaceae</taxon>
        <taxon>Clostridium</taxon>
    </lineage>
</organism>
<sequence length="586" mass="65841">MKLSDYIVEFLKDNGVTTVFGYQGGAITHFVDSIYKADGIKFISNYHEQASAFAAEGYSRVSGNIGVCTATSGPGATNLITGIGSAYFDSIPCLYITGQVNTYEYKRSPEIRQEGFQETDIVSIIKPITKYAVMIKDSKKIKFYLEKAIYLAKEGRSGPVLLDLPMNIQRAEINPGELVGFYESEEYKLEISQEVNVENVSSLIELIKKSERPVILAGGGIRLAKAERKLEKLIDITGIPVVCTLMGIDSVNHEHQCYVGYMGSYGTRYSNLAVANCDLLIVLGSRLTTRQTSAITDSFAREAKIVHVDIDKNELNIKVKEDLSIECDLSSFIDNLNQYLINSHYKFDFSSWTDKINSYKKMYPSYEVHKNINEIDPNEFMNKISEMMHPNSIISLDIGQNQIWASQSLKLKKNQRLLNAGGMGPMGFGLPAAIGAWYAKPDYKIVAITGDGGIQVNIQELQTIAREKIPIKIIIMNNNALGMIRHFQEMYFKSNYYGTIEGYSAPNFMEISEAYGIKSLKISNENQMNELKEKLNDDESYVIEVQLKNITYVVPKLGMGRPIEDQEPLLGRNQLQENMIIDMYKS</sequence>
<dbReference type="InterPro" id="IPR012000">
    <property type="entry name" value="Thiamin_PyroP_enz_cen_dom"/>
</dbReference>
<feature type="domain" description="Thiamine pyrophosphate enzyme N-terminal TPP-binding" evidence="7">
    <location>
        <begin position="1"/>
        <end position="123"/>
    </location>
</feature>
<dbReference type="InterPro" id="IPR000399">
    <property type="entry name" value="TPP-bd_CS"/>
</dbReference>
<keyword evidence="9" id="KW-1185">Reference proteome</keyword>
<dbReference type="EMBL" id="JAHLDV010000048">
    <property type="protein sequence ID" value="MBU3161116.1"/>
    <property type="molecule type" value="Genomic_DNA"/>
</dbReference>
<evidence type="ECO:0000256" key="4">
    <source>
        <dbReference type="RuleBase" id="RU362132"/>
    </source>
</evidence>
<keyword evidence="3 4" id="KW-0786">Thiamine pyrophosphate</keyword>
<dbReference type="PROSITE" id="PS00187">
    <property type="entry name" value="TPP_ENZYMES"/>
    <property type="match status" value="1"/>
</dbReference>
<reference evidence="8 9" key="1">
    <citation type="submission" date="2021-06" db="EMBL/GenBank/DDBJ databases">
        <title>Clostridia strains as spoilage organisms.</title>
        <authorList>
            <person name="Wambui J."/>
            <person name="Stephan R."/>
            <person name="Stevens M.J.A."/>
        </authorList>
    </citation>
    <scope>NUCLEOTIDE SEQUENCE [LARGE SCALE GENOMIC DNA]</scope>
    <source>
        <strain evidence="8 9">DSM 14204</strain>
    </source>
</reference>
<comment type="caution">
    <text evidence="8">The sequence shown here is derived from an EMBL/GenBank/DDBJ whole genome shotgun (WGS) entry which is preliminary data.</text>
</comment>
<dbReference type="Pfam" id="PF02775">
    <property type="entry name" value="TPP_enzyme_C"/>
    <property type="match status" value="1"/>
</dbReference>
<evidence type="ECO:0000259" key="6">
    <source>
        <dbReference type="Pfam" id="PF02775"/>
    </source>
</evidence>
<dbReference type="PANTHER" id="PTHR18968:SF13">
    <property type="entry name" value="ACETOLACTATE SYNTHASE CATALYTIC SUBUNIT, MITOCHONDRIAL"/>
    <property type="match status" value="1"/>
</dbReference>
<dbReference type="CDD" id="cd07035">
    <property type="entry name" value="TPP_PYR_POX_like"/>
    <property type="match status" value="1"/>
</dbReference>
<evidence type="ECO:0000256" key="1">
    <source>
        <dbReference type="ARBA" id="ARBA00001964"/>
    </source>
</evidence>
<protein>
    <submittedName>
        <fullName evidence="8">Thiamine pyrophosphate-binding protein</fullName>
    </submittedName>
</protein>
<dbReference type="PANTHER" id="PTHR18968">
    <property type="entry name" value="THIAMINE PYROPHOSPHATE ENZYMES"/>
    <property type="match status" value="1"/>
</dbReference>
<gene>
    <name evidence="8" type="ORF">KPL37_15440</name>
</gene>
<dbReference type="InterPro" id="IPR045229">
    <property type="entry name" value="TPP_enz"/>
</dbReference>
<evidence type="ECO:0000259" key="5">
    <source>
        <dbReference type="Pfam" id="PF00205"/>
    </source>
</evidence>
<dbReference type="Pfam" id="PF02776">
    <property type="entry name" value="TPP_enzyme_N"/>
    <property type="match status" value="1"/>
</dbReference>
<evidence type="ECO:0000259" key="7">
    <source>
        <dbReference type="Pfam" id="PF02776"/>
    </source>
</evidence>
<evidence type="ECO:0000313" key="8">
    <source>
        <dbReference type="EMBL" id="MBU3161116.1"/>
    </source>
</evidence>
<feature type="domain" description="Thiamine pyrophosphate enzyme TPP-binding" evidence="6">
    <location>
        <begin position="397"/>
        <end position="545"/>
    </location>
</feature>
<dbReference type="Proteomes" id="UP000776252">
    <property type="component" value="Unassembled WGS sequence"/>
</dbReference>
<name>A0ABS6BW35_9CLOT</name>
<accession>A0ABS6BW35</accession>
<proteinExistence type="inferred from homology"/>
<comment type="cofactor">
    <cofactor evidence="1">
        <name>thiamine diphosphate</name>
        <dbReference type="ChEBI" id="CHEBI:58937"/>
    </cofactor>
</comment>
<comment type="similarity">
    <text evidence="2 4">Belongs to the TPP enzyme family.</text>
</comment>
<feature type="domain" description="Thiamine pyrophosphate enzyme central" evidence="5">
    <location>
        <begin position="201"/>
        <end position="336"/>
    </location>
</feature>
<evidence type="ECO:0000256" key="3">
    <source>
        <dbReference type="ARBA" id="ARBA00023052"/>
    </source>
</evidence>